<dbReference type="AlphaFoldDB" id="A0A2S8GC41"/>
<feature type="transmembrane region" description="Helical" evidence="1">
    <location>
        <begin position="6"/>
        <end position="28"/>
    </location>
</feature>
<feature type="transmembrane region" description="Helical" evidence="1">
    <location>
        <begin position="40"/>
        <end position="62"/>
    </location>
</feature>
<evidence type="ECO:0000256" key="1">
    <source>
        <dbReference type="SAM" id="Phobius"/>
    </source>
</evidence>
<protein>
    <submittedName>
        <fullName evidence="2">Uncharacterized protein</fullName>
    </submittedName>
</protein>
<feature type="transmembrane region" description="Helical" evidence="1">
    <location>
        <begin position="74"/>
        <end position="95"/>
    </location>
</feature>
<dbReference type="Proteomes" id="UP000237819">
    <property type="component" value="Unassembled WGS sequence"/>
</dbReference>
<evidence type="ECO:0000313" key="2">
    <source>
        <dbReference type="EMBL" id="PQO42035.1"/>
    </source>
</evidence>
<dbReference type="RefSeq" id="WP_105338618.1">
    <property type="nucleotide sequence ID" value="NZ_PUHZ01000025.1"/>
</dbReference>
<accession>A0A2S8GC41</accession>
<keyword evidence="1" id="KW-1133">Transmembrane helix</keyword>
<dbReference type="EMBL" id="PUHZ01000025">
    <property type="protein sequence ID" value="PQO42035.1"/>
    <property type="molecule type" value="Genomic_DNA"/>
</dbReference>
<keyword evidence="1" id="KW-0812">Transmembrane</keyword>
<reference evidence="2 3" key="1">
    <citation type="submission" date="2018-02" db="EMBL/GenBank/DDBJ databases">
        <title>Comparative genomes isolates from brazilian mangrove.</title>
        <authorList>
            <person name="Araujo J.E."/>
            <person name="Taketani R.G."/>
            <person name="Silva M.C.P."/>
            <person name="Loureco M.V."/>
            <person name="Andreote F.D."/>
        </authorList>
    </citation>
    <scope>NUCLEOTIDE SEQUENCE [LARGE SCALE GENOMIC DNA]</scope>
    <source>
        <strain evidence="2 3">Nap-Phe MGV</strain>
    </source>
</reference>
<name>A0A2S8GC41_9BACT</name>
<sequence length="102" mass="11195">MAVVGTMLLAMCWILSVVSFICFVAVLLKMFQHEDASLAMISIVLTVCSGIGVFLAFIGGWMGVAKYDALRLMGFWTAISIAQFLFCFAYVLILIQEQQVTG</sequence>
<proteinExistence type="predicted"/>
<gene>
    <name evidence="2" type="ORF">C5Y93_27140</name>
</gene>
<keyword evidence="1" id="KW-0472">Membrane</keyword>
<comment type="caution">
    <text evidence="2">The sequence shown here is derived from an EMBL/GenBank/DDBJ whole genome shotgun (WGS) entry which is preliminary data.</text>
</comment>
<evidence type="ECO:0000313" key="3">
    <source>
        <dbReference type="Proteomes" id="UP000237819"/>
    </source>
</evidence>
<dbReference type="OrthoDB" id="285473at2"/>
<organism evidence="2 3">
    <name type="scientific">Blastopirellula marina</name>
    <dbReference type="NCBI Taxonomy" id="124"/>
    <lineage>
        <taxon>Bacteria</taxon>
        <taxon>Pseudomonadati</taxon>
        <taxon>Planctomycetota</taxon>
        <taxon>Planctomycetia</taxon>
        <taxon>Pirellulales</taxon>
        <taxon>Pirellulaceae</taxon>
        <taxon>Blastopirellula</taxon>
    </lineage>
</organism>